<organism evidence="2 3">
    <name type="scientific">Parasedimentitalea denitrificans</name>
    <dbReference type="NCBI Taxonomy" id="2211118"/>
    <lineage>
        <taxon>Bacteria</taxon>
        <taxon>Pseudomonadati</taxon>
        <taxon>Pseudomonadota</taxon>
        <taxon>Alphaproteobacteria</taxon>
        <taxon>Rhodobacterales</taxon>
        <taxon>Paracoccaceae</taxon>
        <taxon>Parasedimentitalea</taxon>
    </lineage>
</organism>
<protein>
    <submittedName>
        <fullName evidence="2">GNAT family N-acetyltransferase</fullName>
    </submittedName>
</protein>
<evidence type="ECO:0000259" key="1">
    <source>
        <dbReference type="PROSITE" id="PS51186"/>
    </source>
</evidence>
<accession>A0ABX0W3E8</accession>
<proteinExistence type="predicted"/>
<evidence type="ECO:0000313" key="3">
    <source>
        <dbReference type="Proteomes" id="UP001429564"/>
    </source>
</evidence>
<evidence type="ECO:0000313" key="2">
    <source>
        <dbReference type="EMBL" id="NIZ59868.1"/>
    </source>
</evidence>
<dbReference type="InterPro" id="IPR000182">
    <property type="entry name" value="GNAT_dom"/>
</dbReference>
<dbReference type="Proteomes" id="UP001429564">
    <property type="component" value="Unassembled WGS sequence"/>
</dbReference>
<dbReference type="SUPFAM" id="SSF55729">
    <property type="entry name" value="Acyl-CoA N-acyltransferases (Nat)"/>
    <property type="match status" value="1"/>
</dbReference>
<gene>
    <name evidence="2" type="ORF">DL239_02635</name>
</gene>
<name>A0ABX0W3E8_9RHOB</name>
<dbReference type="InterPro" id="IPR016181">
    <property type="entry name" value="Acyl_CoA_acyltransferase"/>
</dbReference>
<dbReference type="EMBL" id="QHLQ01000002">
    <property type="protein sequence ID" value="NIZ59868.1"/>
    <property type="molecule type" value="Genomic_DNA"/>
</dbReference>
<dbReference type="Pfam" id="PF00583">
    <property type="entry name" value="Acetyltransf_1"/>
    <property type="match status" value="1"/>
</dbReference>
<dbReference type="RefSeq" id="WP_167682008.1">
    <property type="nucleotide sequence ID" value="NZ_QHLQ01000002.1"/>
</dbReference>
<dbReference type="PROSITE" id="PS51186">
    <property type="entry name" value="GNAT"/>
    <property type="match status" value="1"/>
</dbReference>
<feature type="domain" description="N-acetyltransferase" evidence="1">
    <location>
        <begin position="4"/>
        <end position="158"/>
    </location>
</feature>
<dbReference type="Gene3D" id="3.40.630.30">
    <property type="match status" value="1"/>
</dbReference>
<keyword evidence="3" id="KW-1185">Reference proteome</keyword>
<reference evidence="2 3" key="1">
    <citation type="submission" date="2018-05" db="EMBL/GenBank/DDBJ databases">
        <authorList>
            <person name="Zhang Y.-J."/>
        </authorList>
    </citation>
    <scope>NUCLEOTIDE SEQUENCE [LARGE SCALE GENOMIC DNA]</scope>
    <source>
        <strain evidence="2 3">CY04</strain>
    </source>
</reference>
<comment type="caution">
    <text evidence="2">The sequence shown here is derived from an EMBL/GenBank/DDBJ whole genome shotgun (WGS) entry which is preliminary data.</text>
</comment>
<sequence>MARIDLRPLSKQDLELVRHIQVTGDQAIYAGTIHQAFDTVENAVDFHAIFDGDYAVGFFKIDRNFGTNNDFANDGELGLRAFKIDSAQQGKGYGVAAAQALQTYLPGLYPSALSIVLTVNLANPAAYAVYRKAGFVDTGEFFTGGLAGPQHIMRMTLA</sequence>